<evidence type="ECO:0000256" key="4">
    <source>
        <dbReference type="ARBA" id="ARBA00023163"/>
    </source>
</evidence>
<evidence type="ECO:0000259" key="8">
    <source>
        <dbReference type="PROSITE" id="PS50118"/>
    </source>
</evidence>
<dbReference type="Pfam" id="PF00505">
    <property type="entry name" value="HMG_box"/>
    <property type="match status" value="1"/>
</dbReference>
<keyword evidence="2" id="KW-0805">Transcription regulation</keyword>
<feature type="compositionally biased region" description="Basic and acidic residues" evidence="7">
    <location>
        <begin position="167"/>
        <end position="179"/>
    </location>
</feature>
<dbReference type="GO" id="GO:0005634">
    <property type="term" value="C:nucleus"/>
    <property type="evidence" value="ECO:0007669"/>
    <property type="project" value="UniProtKB-SubCell"/>
</dbReference>
<dbReference type="Pfam" id="PF12444">
    <property type="entry name" value="Sox_N"/>
    <property type="match status" value="1"/>
</dbReference>
<dbReference type="InterPro" id="IPR022151">
    <property type="entry name" value="Sox_N"/>
</dbReference>
<feature type="region of interest" description="Disordered" evidence="7">
    <location>
        <begin position="167"/>
        <end position="229"/>
    </location>
</feature>
<dbReference type="GO" id="GO:0000978">
    <property type="term" value="F:RNA polymerase II cis-regulatory region sequence-specific DNA binding"/>
    <property type="evidence" value="ECO:0007669"/>
    <property type="project" value="TreeGrafter"/>
</dbReference>
<dbReference type="InterPro" id="IPR036910">
    <property type="entry name" value="HMG_box_dom_sf"/>
</dbReference>
<sequence length="525" mass="58432">MSSPESLELQHSHSADSSPHTPGSESDSSDCSRDDLTNIPLAMVARDVTGDDIATIPLAMVARDVTGDGDVDIPAQFSPSIRDAVSRVLNGYDWSVVAVPTRTGSSGKRKPHIKRPMNAFMVWAQAARKKLGNQYPQLHNAELSKTLGKLWRLLSDKEKQPFIEEAERLRQQHKKDYPDYKYQPRRRNKNDNNNSNTTTNNNNNGSNKRSSSGNRQAPSPDSSHQVSTKALLSTMIGEDVSDASMKERAEKLGMMMGGAGHGPPTPPTTPKNDLDCTRPSKRQKYSLKVKTEMPIDFAGMDVRDFAGDMMAMEDISQEDLDQYIQTFTSVSSSQTMQCQQGPVRQACSMPPFTTLGSYGMTNVSTQSMNRGQWLGRPQQPHTGNTSPLHATILDNVSINTKLENDMMSPPPPQYPSPHQAQHHQMDAFHFAAMQQQVHQQQQQQQQPFDFRQAAPCEYPQQQQHSPTAHMDFYNANAVSAPTQGMPPAYQYPHTSPQRSPAYVDLTESTMIPEARPWDSYTAVRS</sequence>
<evidence type="ECO:0000256" key="2">
    <source>
        <dbReference type="ARBA" id="ARBA00023015"/>
    </source>
</evidence>
<dbReference type="Gene3D" id="1.10.30.10">
    <property type="entry name" value="High mobility group box domain"/>
    <property type="match status" value="1"/>
</dbReference>
<gene>
    <name evidence="9" type="primary">Pjsox9</name>
</gene>
<dbReference type="SMART" id="SM00398">
    <property type="entry name" value="HMG"/>
    <property type="match status" value="1"/>
</dbReference>
<feature type="DNA-binding region" description="HMG box" evidence="6">
    <location>
        <begin position="113"/>
        <end position="181"/>
    </location>
</feature>
<proteinExistence type="evidence at transcript level"/>
<dbReference type="SUPFAM" id="SSF47095">
    <property type="entry name" value="HMG-box"/>
    <property type="match status" value="1"/>
</dbReference>
<dbReference type="PANTHER" id="PTHR45803:SF10">
    <property type="entry name" value="HMG BOX DOMAIN-CONTAINING PROTEIN"/>
    <property type="match status" value="1"/>
</dbReference>
<keyword evidence="5 6" id="KW-0539">Nucleus</keyword>
<dbReference type="InterPro" id="IPR009071">
    <property type="entry name" value="HMG_box_dom"/>
</dbReference>
<evidence type="ECO:0000256" key="1">
    <source>
        <dbReference type="ARBA" id="ARBA00004123"/>
    </source>
</evidence>
<evidence type="ECO:0000313" key="9">
    <source>
        <dbReference type="EMBL" id="BAR73294.1"/>
    </source>
</evidence>
<feature type="region of interest" description="Disordered" evidence="7">
    <location>
        <begin position="1"/>
        <end position="35"/>
    </location>
</feature>
<keyword evidence="3 6" id="KW-0238">DNA-binding</keyword>
<feature type="region of interest" description="Disordered" evidence="7">
    <location>
        <begin position="256"/>
        <end position="275"/>
    </location>
</feature>
<accession>A0A0F7R7S2</accession>
<protein>
    <submittedName>
        <fullName evidence="9">Sox9</fullName>
    </submittedName>
</protein>
<dbReference type="GO" id="GO:0000122">
    <property type="term" value="P:negative regulation of transcription by RNA polymerase II"/>
    <property type="evidence" value="ECO:0007669"/>
    <property type="project" value="TreeGrafter"/>
</dbReference>
<evidence type="ECO:0000256" key="7">
    <source>
        <dbReference type="SAM" id="MobiDB-lite"/>
    </source>
</evidence>
<feature type="compositionally biased region" description="Low complexity" evidence="7">
    <location>
        <begin position="191"/>
        <end position="215"/>
    </location>
</feature>
<dbReference type="GO" id="GO:0000981">
    <property type="term" value="F:DNA-binding transcription factor activity, RNA polymerase II-specific"/>
    <property type="evidence" value="ECO:0007669"/>
    <property type="project" value="TreeGrafter"/>
</dbReference>
<evidence type="ECO:0000256" key="6">
    <source>
        <dbReference type="PROSITE-ProRule" id="PRU00267"/>
    </source>
</evidence>
<keyword evidence="4" id="KW-0804">Transcription</keyword>
<dbReference type="FunFam" id="1.10.30.10:FF:000004">
    <property type="entry name" value="Transcription factor SOX-10"/>
    <property type="match status" value="1"/>
</dbReference>
<dbReference type="CDD" id="cd22031">
    <property type="entry name" value="HMG-box_SoxE"/>
    <property type="match status" value="1"/>
</dbReference>
<dbReference type="EMBL" id="AB628191">
    <property type="protein sequence ID" value="BAR73294.1"/>
    <property type="molecule type" value="mRNA"/>
</dbReference>
<evidence type="ECO:0000256" key="3">
    <source>
        <dbReference type="ARBA" id="ARBA00023125"/>
    </source>
</evidence>
<dbReference type="PROSITE" id="PS50118">
    <property type="entry name" value="HMG_BOX_2"/>
    <property type="match status" value="1"/>
</dbReference>
<dbReference type="PANTHER" id="PTHR45803">
    <property type="entry name" value="SOX100B"/>
    <property type="match status" value="1"/>
</dbReference>
<dbReference type="GO" id="GO:0002009">
    <property type="term" value="P:morphogenesis of an epithelium"/>
    <property type="evidence" value="ECO:0007669"/>
    <property type="project" value="TreeGrafter"/>
</dbReference>
<evidence type="ECO:0000256" key="5">
    <source>
        <dbReference type="ARBA" id="ARBA00023242"/>
    </source>
</evidence>
<comment type="subcellular location">
    <subcellularLocation>
        <location evidence="1">Nucleus</location>
    </subcellularLocation>
</comment>
<name>A0A0F7R7S2_9ECHN</name>
<dbReference type="InterPro" id="IPR050917">
    <property type="entry name" value="SOX_TF"/>
</dbReference>
<dbReference type="AlphaFoldDB" id="A0A0F7R7S2"/>
<feature type="compositionally biased region" description="Polar residues" evidence="7">
    <location>
        <begin position="216"/>
        <end position="229"/>
    </location>
</feature>
<feature type="domain" description="HMG box" evidence="8">
    <location>
        <begin position="113"/>
        <end position="181"/>
    </location>
</feature>
<organism evidence="9">
    <name type="scientific">Peronella japonica</name>
    <dbReference type="NCBI Taxonomy" id="262331"/>
    <lineage>
        <taxon>Eukaryota</taxon>
        <taxon>Metazoa</taxon>
        <taxon>Echinodermata</taxon>
        <taxon>Eleutherozoa</taxon>
        <taxon>Echinozoa</taxon>
        <taxon>Echinoidea</taxon>
        <taxon>Euechinoidea</taxon>
        <taxon>Gnathostomata</taxon>
        <taxon>Clypeasteroida</taxon>
        <taxon>Laganidae</taxon>
        <taxon>Peronella</taxon>
    </lineage>
</organism>
<reference evidence="9" key="1">
    <citation type="submission" date="2011-05" db="EMBL/GenBank/DDBJ databases">
        <title>Unusual coelom formation in the direct-type developing sand dollar Peronella japonica.</title>
        <authorList>
            <person name="Tsuchimoto J."/>
            <person name="Yamada T."/>
            <person name="Yamaguchi M."/>
        </authorList>
    </citation>
    <scope>NUCLEOTIDE SEQUENCE</scope>
</reference>